<dbReference type="InterPro" id="IPR032466">
    <property type="entry name" value="Metal_Hydrolase"/>
</dbReference>
<accession>A0ABW4E5J8</accession>
<evidence type="ECO:0000313" key="1">
    <source>
        <dbReference type="EMBL" id="MFD1483750.1"/>
    </source>
</evidence>
<dbReference type="Gene3D" id="3.20.20.140">
    <property type="entry name" value="Metal-dependent hydrolases"/>
    <property type="match status" value="1"/>
</dbReference>
<evidence type="ECO:0008006" key="3">
    <source>
        <dbReference type="Google" id="ProtNLM"/>
    </source>
</evidence>
<proteinExistence type="predicted"/>
<protein>
    <recommendedName>
        <fullName evidence="3">Amidohydrolase-related domain-containing protein</fullName>
    </recommendedName>
</protein>
<reference evidence="2" key="1">
    <citation type="journal article" date="2019" name="Int. J. Syst. Evol. Microbiol.">
        <title>The Global Catalogue of Microorganisms (GCM) 10K type strain sequencing project: providing services to taxonomists for standard genome sequencing and annotation.</title>
        <authorList>
            <consortium name="The Broad Institute Genomics Platform"/>
            <consortium name="The Broad Institute Genome Sequencing Center for Infectious Disease"/>
            <person name="Wu L."/>
            <person name="Ma J."/>
        </authorList>
    </citation>
    <scope>NUCLEOTIDE SEQUENCE [LARGE SCALE GENOMIC DNA]</scope>
    <source>
        <strain evidence="2">CCM 8903</strain>
    </source>
</reference>
<organism evidence="1 2">
    <name type="scientific">Lacticaseibacillus baoqingensis</name>
    <dbReference type="NCBI Taxonomy" id="2486013"/>
    <lineage>
        <taxon>Bacteria</taxon>
        <taxon>Bacillati</taxon>
        <taxon>Bacillota</taxon>
        <taxon>Bacilli</taxon>
        <taxon>Lactobacillales</taxon>
        <taxon>Lactobacillaceae</taxon>
        <taxon>Lacticaseibacillus</taxon>
    </lineage>
</organism>
<gene>
    <name evidence="1" type="ORF">ACFQ5J_00620</name>
</gene>
<evidence type="ECO:0000313" key="2">
    <source>
        <dbReference type="Proteomes" id="UP001597252"/>
    </source>
</evidence>
<dbReference type="Proteomes" id="UP001597252">
    <property type="component" value="Unassembled WGS sequence"/>
</dbReference>
<dbReference type="RefSeq" id="WP_125752119.1">
    <property type="nucleotide sequence ID" value="NZ_JBHTON010000002.1"/>
</dbReference>
<dbReference type="SUPFAM" id="SSF51556">
    <property type="entry name" value="Metallo-dependent hydrolases"/>
    <property type="match status" value="1"/>
</dbReference>
<dbReference type="EMBL" id="JBHTON010000002">
    <property type="protein sequence ID" value="MFD1483750.1"/>
    <property type="molecule type" value="Genomic_DNA"/>
</dbReference>
<sequence>MTITPVSTLQRLLAHGIAIRVTEFGRIEYNRDQLTALLPQLYKENPEGLLFGTDLPATRVRYRFSRADLQLIATVFDHDQAAINRVLWKNGQLWYQQLK</sequence>
<keyword evidence="2" id="KW-1185">Reference proteome</keyword>
<comment type="caution">
    <text evidence="1">The sequence shown here is derived from an EMBL/GenBank/DDBJ whole genome shotgun (WGS) entry which is preliminary data.</text>
</comment>
<name>A0ABW4E5J8_9LACO</name>